<dbReference type="InterPro" id="IPR039426">
    <property type="entry name" value="TonB-dep_rcpt-like"/>
</dbReference>
<feature type="domain" description="TonB-dependent receptor-like beta-barrel" evidence="15">
    <location>
        <begin position="285"/>
        <end position="698"/>
    </location>
</feature>
<dbReference type="AlphaFoldDB" id="A0A840L8H0"/>
<sequence>MKYQFSPLAQALSLALFACACPVQAQEKEALQKLPPVLVTGSAIAATGLNENAGSSSRLGLSLRETPASVSVLDREEIELRGASNTQEILKSVPGLIFADPPGSAGTVFYRGFGSGSLSQLYNGISVQYDAIAARPVDSWIVERVEAIGGPSSFLNGSGAVGGTLNVITKIADRSGDQGRLRFGLGDSGRGQAALSLQRGVAEQVLRLELNRSEGALWTQGRDRQAWQLAASWLLPLAQNVSHTLAVERQHEKVSQPYWGTPMLQPLGGGAVAGQLRFDPATLGINYNVEDGRYQQDVTWLRSLLDWRLNEHSQLRHTLYHYDALRDFENVETYTFKNGNSQVARSNALLQRHDQQVWGSRWELSHSGQLAGRASDSALGLDWSYNRQTRFPNSVAVIKKPFDLVDPYAPAAAQFYPASGLLPGYTPGASNQLHSLALFAENRTVLGAGFALVSALRFDRISLLARNLRTATASSPALFATTFKPLTGRLGLVKDLSADWQIYAQASTAADPPAGLLATAGFSALRDFDLTRGRQFELGSKLSFDGGRGSATAAVYEIRRRHIAITDPSDKTKVIPVGEQSSLGLELAARWQPSSALSLSGHLSHTRARYEDFVEPLNGQPVSRAGQRPANVPDWVAGAALDWQARASLGLSLDWRYVGRRYANAANDLWDGAYQLLGLGARLQLDPRLSLNLRVDNLTNTRYVANLSSSLPYLGAPRSATAALDWRF</sequence>
<evidence type="ECO:0000256" key="7">
    <source>
        <dbReference type="ARBA" id="ARBA00023077"/>
    </source>
</evidence>
<dbReference type="InterPro" id="IPR000531">
    <property type="entry name" value="Beta-barrel_TonB"/>
</dbReference>
<keyword evidence="5 11" id="KW-0812">Transmembrane</keyword>
<dbReference type="PROSITE" id="PS01156">
    <property type="entry name" value="TONB_DEPENDENT_REC_2"/>
    <property type="match status" value="1"/>
</dbReference>
<dbReference type="Pfam" id="PF07715">
    <property type="entry name" value="Plug"/>
    <property type="match status" value="1"/>
</dbReference>
<keyword evidence="7 13" id="KW-0798">TonB box</keyword>
<accession>A0A840L8H0</accession>
<keyword evidence="10 11" id="KW-0998">Cell outer membrane</keyword>
<evidence type="ECO:0000256" key="14">
    <source>
        <dbReference type="SAM" id="SignalP"/>
    </source>
</evidence>
<dbReference type="GO" id="GO:0009279">
    <property type="term" value="C:cell outer membrane"/>
    <property type="evidence" value="ECO:0007669"/>
    <property type="project" value="UniProtKB-SubCell"/>
</dbReference>
<dbReference type="Proteomes" id="UP000562027">
    <property type="component" value="Unassembled WGS sequence"/>
</dbReference>
<keyword evidence="3 11" id="KW-0813">Transport</keyword>
<dbReference type="PROSITE" id="PS52016">
    <property type="entry name" value="TONB_DEPENDENT_REC_3"/>
    <property type="match status" value="1"/>
</dbReference>
<evidence type="ECO:0000256" key="9">
    <source>
        <dbReference type="ARBA" id="ARBA00023170"/>
    </source>
</evidence>
<dbReference type="InterPro" id="IPR037066">
    <property type="entry name" value="Plug_dom_sf"/>
</dbReference>
<evidence type="ECO:0000256" key="1">
    <source>
        <dbReference type="ARBA" id="ARBA00004571"/>
    </source>
</evidence>
<gene>
    <name evidence="17" type="ORF">HNP55_001534</name>
</gene>
<evidence type="ECO:0000256" key="2">
    <source>
        <dbReference type="ARBA" id="ARBA00009810"/>
    </source>
</evidence>
<feature type="domain" description="TonB-dependent receptor plug" evidence="16">
    <location>
        <begin position="63"/>
        <end position="164"/>
    </location>
</feature>
<dbReference type="PANTHER" id="PTHR32552">
    <property type="entry name" value="FERRICHROME IRON RECEPTOR-RELATED"/>
    <property type="match status" value="1"/>
</dbReference>
<evidence type="ECO:0000259" key="15">
    <source>
        <dbReference type="Pfam" id="PF00593"/>
    </source>
</evidence>
<dbReference type="InterPro" id="IPR010917">
    <property type="entry name" value="TonB_rcpt_CS"/>
</dbReference>
<dbReference type="SUPFAM" id="SSF56935">
    <property type="entry name" value="Porins"/>
    <property type="match status" value="1"/>
</dbReference>
<feature type="signal peptide" evidence="14">
    <location>
        <begin position="1"/>
        <end position="25"/>
    </location>
</feature>
<evidence type="ECO:0000313" key="18">
    <source>
        <dbReference type="Proteomes" id="UP000562027"/>
    </source>
</evidence>
<keyword evidence="18" id="KW-1185">Reference proteome</keyword>
<reference evidence="17 18" key="1">
    <citation type="submission" date="2020-08" db="EMBL/GenBank/DDBJ databases">
        <title>Functional genomics of gut bacteria from endangered species of beetles.</title>
        <authorList>
            <person name="Carlos-Shanley C."/>
        </authorList>
    </citation>
    <scope>NUCLEOTIDE SEQUENCE [LARGE SCALE GENOMIC DNA]</scope>
    <source>
        <strain evidence="17 18">S00239</strain>
    </source>
</reference>
<keyword evidence="6 14" id="KW-0732">Signal</keyword>
<dbReference type="CDD" id="cd01347">
    <property type="entry name" value="ligand_gated_channel"/>
    <property type="match status" value="1"/>
</dbReference>
<comment type="similarity">
    <text evidence="2 11 13">Belongs to the TonB-dependent receptor family.</text>
</comment>
<dbReference type="PANTHER" id="PTHR32552:SF84">
    <property type="entry name" value="TONB-DEPENDENT RECEPTOR-RELATED"/>
    <property type="match status" value="1"/>
</dbReference>
<evidence type="ECO:0000256" key="13">
    <source>
        <dbReference type="RuleBase" id="RU003357"/>
    </source>
</evidence>
<dbReference type="GO" id="GO:0015344">
    <property type="term" value="F:siderophore uptake transmembrane transporter activity"/>
    <property type="evidence" value="ECO:0007669"/>
    <property type="project" value="TreeGrafter"/>
</dbReference>
<evidence type="ECO:0000259" key="16">
    <source>
        <dbReference type="Pfam" id="PF07715"/>
    </source>
</evidence>
<feature type="short sequence motif" description="TonB C-terminal box" evidence="12">
    <location>
        <begin position="711"/>
        <end position="728"/>
    </location>
</feature>
<evidence type="ECO:0000256" key="4">
    <source>
        <dbReference type="ARBA" id="ARBA00022452"/>
    </source>
</evidence>
<feature type="chain" id="PRO_5033010970" evidence="14">
    <location>
        <begin position="26"/>
        <end position="728"/>
    </location>
</feature>
<protein>
    <submittedName>
        <fullName evidence="17">Iron complex outermembrane receptor protein</fullName>
    </submittedName>
</protein>
<keyword evidence="4 11" id="KW-1134">Transmembrane beta strand</keyword>
<keyword evidence="9 17" id="KW-0675">Receptor</keyword>
<keyword evidence="8 11" id="KW-0472">Membrane</keyword>
<dbReference type="RefSeq" id="WP_221439508.1">
    <property type="nucleotide sequence ID" value="NZ_JACHLP010000003.1"/>
</dbReference>
<evidence type="ECO:0000256" key="5">
    <source>
        <dbReference type="ARBA" id="ARBA00022692"/>
    </source>
</evidence>
<dbReference type="Gene3D" id="2.40.170.20">
    <property type="entry name" value="TonB-dependent receptor, beta-barrel domain"/>
    <property type="match status" value="1"/>
</dbReference>
<dbReference type="EMBL" id="JACHLP010000003">
    <property type="protein sequence ID" value="MBB4843015.1"/>
    <property type="molecule type" value="Genomic_DNA"/>
</dbReference>
<evidence type="ECO:0000313" key="17">
    <source>
        <dbReference type="EMBL" id="MBB4843015.1"/>
    </source>
</evidence>
<dbReference type="Pfam" id="PF00593">
    <property type="entry name" value="TonB_dep_Rec_b-barrel"/>
    <property type="match status" value="1"/>
</dbReference>
<evidence type="ECO:0000256" key="3">
    <source>
        <dbReference type="ARBA" id="ARBA00022448"/>
    </source>
</evidence>
<comment type="caution">
    <text evidence="17">The sequence shown here is derived from an EMBL/GenBank/DDBJ whole genome shotgun (WGS) entry which is preliminary data.</text>
</comment>
<proteinExistence type="inferred from homology"/>
<name>A0A840L8H0_9BURK</name>
<dbReference type="PROSITE" id="PS51257">
    <property type="entry name" value="PROKAR_LIPOPROTEIN"/>
    <property type="match status" value="1"/>
</dbReference>
<evidence type="ECO:0000256" key="8">
    <source>
        <dbReference type="ARBA" id="ARBA00023136"/>
    </source>
</evidence>
<comment type="subcellular location">
    <subcellularLocation>
        <location evidence="1 11">Cell outer membrane</location>
        <topology evidence="1 11">Multi-pass membrane protein</topology>
    </subcellularLocation>
</comment>
<organism evidence="17 18">
    <name type="scientific">Roseateles oligotrophus</name>
    <dbReference type="NCBI Taxonomy" id="1769250"/>
    <lineage>
        <taxon>Bacteria</taxon>
        <taxon>Pseudomonadati</taxon>
        <taxon>Pseudomonadota</taxon>
        <taxon>Betaproteobacteria</taxon>
        <taxon>Burkholderiales</taxon>
        <taxon>Sphaerotilaceae</taxon>
        <taxon>Roseateles</taxon>
    </lineage>
</organism>
<evidence type="ECO:0000256" key="11">
    <source>
        <dbReference type="PROSITE-ProRule" id="PRU01360"/>
    </source>
</evidence>
<dbReference type="InterPro" id="IPR036942">
    <property type="entry name" value="Beta-barrel_TonB_sf"/>
</dbReference>
<evidence type="ECO:0000256" key="6">
    <source>
        <dbReference type="ARBA" id="ARBA00022729"/>
    </source>
</evidence>
<dbReference type="Gene3D" id="2.170.130.10">
    <property type="entry name" value="TonB-dependent receptor, plug domain"/>
    <property type="match status" value="1"/>
</dbReference>
<dbReference type="InterPro" id="IPR012910">
    <property type="entry name" value="Plug_dom"/>
</dbReference>
<evidence type="ECO:0000256" key="10">
    <source>
        <dbReference type="ARBA" id="ARBA00023237"/>
    </source>
</evidence>
<evidence type="ECO:0000256" key="12">
    <source>
        <dbReference type="PROSITE-ProRule" id="PRU10144"/>
    </source>
</evidence>